<dbReference type="PANTHER" id="PTHR45870">
    <property type="entry name" value="TUBULIN MONOGLYCYLASE TTLL3"/>
    <property type="match status" value="1"/>
</dbReference>
<dbReference type="PROSITE" id="PS51221">
    <property type="entry name" value="TTL"/>
    <property type="match status" value="1"/>
</dbReference>
<sequence length="838" mass="98572">MNTLTKRLWKCISYCFPFRKKKPNDNAVEEIEIKQESLEKQHIEANSERETSYEVNSERETTIEANSERETSNEVNSERETIIEANSEIETSNEVNSERETTIEANRKRETVIKANRKRENSNEVNRKRETTIEANRKRETTIEANRKRETSNEVNRKRKTTIKAHRKRETTIKAHRKRETTIEAHRKRETSNEVNRKRETTIKAHRKRETTIEANRKRETSNEVNRKRKTTIKAHRKRETTIKAHRKRETTIEANRKRETSNEVNRKRETTTKAHRKRKAANKSNSTRKTAKKPNVSPERDKLYCDECVSRQKRCFKDQVKTAVAKKNVFWTDFKGSTDFERGLLSRGWVKKIAPTFNAGPMETIFCDPTYGHKIISLYDIQPKLIVSRYRIELHLLKEDQITNHFYSVHFTSKIGLCKVLRQWCLSCDANPHTFFPRCYMFSEKNEKQAFIDDFTMTAACGILKWVLRTNGKSLQDEVIPSRKEKEEKMAICMSDAKINNHGPARIVPENIIVTALVACQFHLYDLTHEDEDNLICAGIVDKKHFISDYYQVMHHGAHIQNSDKYVDYCHQLLCKLRRVNPQLDIDGEKNIWILKPRALSRGRGIHCRNDLKDICSLGRKWVVQKYIERPLLVYGTKIDLRQHFLITDWYPLTIWFYKHSFIRFSSQPFTLERLDTAIHVCNNSIQRKLKNAPNRHPNLPEENMWHSDEFKEYLCTIGKEQVWDSIIIPGMKKALIQTMRAAQENVKYKKNSFDLFGADFMFGENFQPWLLEINLKPDIQKDTSVMEKIVPPMVEDILRVVIDYKDHRNCNVGGFELIYKQVSASQGTETLILMNV</sequence>
<protein>
    <submittedName>
        <fullName evidence="9">Tubulin monoglycylase TTLL3-like isoform X1</fullName>
    </submittedName>
</protein>
<evidence type="ECO:0000313" key="9">
    <source>
        <dbReference type="RefSeq" id="XP_041443019.1"/>
    </source>
</evidence>
<keyword evidence="8" id="KW-1185">Reference proteome</keyword>
<dbReference type="Gene3D" id="3.30.470.20">
    <property type="entry name" value="ATP-grasp fold, B domain"/>
    <property type="match status" value="1"/>
</dbReference>
<proteinExistence type="predicted"/>
<comment type="catalytic activity">
    <reaction evidence="6">
        <text>L-glutamyl-[protein] + glycine + ATP = glycyl-L-glutamyl-[protein] + ADP + phosphate + H(+)</text>
        <dbReference type="Rhea" id="RHEA:67180"/>
        <dbReference type="Rhea" id="RHEA-COMP:10208"/>
        <dbReference type="Rhea" id="RHEA-COMP:17207"/>
        <dbReference type="ChEBI" id="CHEBI:15378"/>
        <dbReference type="ChEBI" id="CHEBI:29973"/>
        <dbReference type="ChEBI" id="CHEBI:30616"/>
        <dbReference type="ChEBI" id="CHEBI:43474"/>
        <dbReference type="ChEBI" id="CHEBI:57305"/>
        <dbReference type="ChEBI" id="CHEBI:167890"/>
        <dbReference type="ChEBI" id="CHEBI:456216"/>
    </reaction>
    <physiologicalReaction direction="left-to-right" evidence="6">
        <dbReference type="Rhea" id="RHEA:67181"/>
    </physiologicalReaction>
</comment>
<keyword evidence="4" id="KW-0547">Nucleotide-binding</keyword>
<dbReference type="GeneID" id="108711631"/>
<accession>A0A8J1MMM2</accession>
<evidence type="ECO:0000256" key="3">
    <source>
        <dbReference type="ARBA" id="ARBA00022598"/>
    </source>
</evidence>
<feature type="compositionally biased region" description="Basic and acidic residues" evidence="7">
    <location>
        <begin position="210"/>
        <end position="226"/>
    </location>
</feature>
<dbReference type="GO" id="GO:0030317">
    <property type="term" value="P:flagellated sperm motility"/>
    <property type="evidence" value="ECO:0000318"/>
    <property type="project" value="GO_Central"/>
</dbReference>
<organism evidence="8 9">
    <name type="scientific">Xenopus laevis</name>
    <name type="common">African clawed frog</name>
    <dbReference type="NCBI Taxonomy" id="8355"/>
    <lineage>
        <taxon>Eukaryota</taxon>
        <taxon>Metazoa</taxon>
        <taxon>Chordata</taxon>
        <taxon>Craniata</taxon>
        <taxon>Vertebrata</taxon>
        <taxon>Euteleostomi</taxon>
        <taxon>Amphibia</taxon>
        <taxon>Batrachia</taxon>
        <taxon>Anura</taxon>
        <taxon>Pipoidea</taxon>
        <taxon>Pipidae</taxon>
        <taxon>Xenopodinae</taxon>
        <taxon>Xenopus</taxon>
        <taxon>Xenopus</taxon>
    </lineage>
</organism>
<feature type="region of interest" description="Disordered" evidence="7">
    <location>
        <begin position="164"/>
        <end position="299"/>
    </location>
</feature>
<dbReference type="GO" id="GO:0005930">
    <property type="term" value="C:axoneme"/>
    <property type="evidence" value="ECO:0000318"/>
    <property type="project" value="GO_Central"/>
</dbReference>
<keyword evidence="3" id="KW-0436">Ligase</keyword>
<evidence type="ECO:0000256" key="6">
    <source>
        <dbReference type="ARBA" id="ARBA00048944"/>
    </source>
</evidence>
<dbReference type="PANTHER" id="PTHR45870:SF7">
    <property type="entry name" value="TUBULIN MONOGLYCYLASE TTLL3-LIKE ISOFORM X2"/>
    <property type="match status" value="1"/>
</dbReference>
<evidence type="ECO:0000256" key="4">
    <source>
        <dbReference type="ARBA" id="ARBA00022741"/>
    </source>
</evidence>
<evidence type="ECO:0000313" key="8">
    <source>
        <dbReference type="Proteomes" id="UP000186698"/>
    </source>
</evidence>
<feature type="compositionally biased region" description="Basic residues" evidence="7">
    <location>
        <begin position="227"/>
        <end position="249"/>
    </location>
</feature>
<dbReference type="GO" id="GO:0035082">
    <property type="term" value="P:axoneme assembly"/>
    <property type="evidence" value="ECO:0000318"/>
    <property type="project" value="GO_Central"/>
</dbReference>
<dbReference type="OrthoDB" id="202825at2759"/>
<dbReference type="GO" id="GO:0005524">
    <property type="term" value="F:ATP binding"/>
    <property type="evidence" value="ECO:0007669"/>
    <property type="project" value="UniProtKB-KW"/>
</dbReference>
<comment type="subcellular location">
    <subcellularLocation>
        <location evidence="1">Cytoplasm</location>
        <location evidence="1">Cytoskeleton</location>
        <location evidence="1">Flagellum axoneme</location>
    </subcellularLocation>
</comment>
<keyword evidence="5" id="KW-0067">ATP-binding</keyword>
<feature type="compositionally biased region" description="Basic and acidic residues" evidence="7">
    <location>
        <begin position="180"/>
        <end position="203"/>
    </location>
</feature>
<keyword evidence="2" id="KW-0963">Cytoplasm</keyword>
<gene>
    <name evidence="9" type="primary">LOC108711631</name>
</gene>
<dbReference type="InterPro" id="IPR004344">
    <property type="entry name" value="TTL/TTLL_fam"/>
</dbReference>
<name>A0A8J1MMM2_XENLA</name>
<dbReference type="InterPro" id="IPR051437">
    <property type="entry name" value="TTLL_monoglycylase"/>
</dbReference>
<evidence type="ECO:0000256" key="5">
    <source>
        <dbReference type="ARBA" id="ARBA00022840"/>
    </source>
</evidence>
<feature type="compositionally biased region" description="Basic and acidic residues" evidence="7">
    <location>
        <begin position="250"/>
        <end position="273"/>
    </location>
</feature>
<evidence type="ECO:0000256" key="7">
    <source>
        <dbReference type="SAM" id="MobiDB-lite"/>
    </source>
</evidence>
<dbReference type="GO" id="GO:0015630">
    <property type="term" value="C:microtubule cytoskeleton"/>
    <property type="evidence" value="ECO:0000318"/>
    <property type="project" value="GO_Central"/>
</dbReference>
<evidence type="ECO:0000256" key="1">
    <source>
        <dbReference type="ARBA" id="ARBA00004611"/>
    </source>
</evidence>
<feature type="region of interest" description="Disordered" evidence="7">
    <location>
        <begin position="40"/>
        <end position="78"/>
    </location>
</feature>
<dbReference type="GO" id="GO:0007283">
    <property type="term" value="P:spermatogenesis"/>
    <property type="evidence" value="ECO:0000318"/>
    <property type="project" value="GO_Central"/>
</dbReference>
<dbReference type="KEGG" id="xla:108711631"/>
<dbReference type="Proteomes" id="UP000186698">
    <property type="component" value="Chromosome 3L"/>
</dbReference>
<dbReference type="Pfam" id="PF03133">
    <property type="entry name" value="TTL"/>
    <property type="match status" value="1"/>
</dbReference>
<evidence type="ECO:0000256" key="2">
    <source>
        <dbReference type="ARBA" id="ARBA00022490"/>
    </source>
</evidence>
<dbReference type="GO" id="GO:0036126">
    <property type="term" value="C:sperm flagellum"/>
    <property type="evidence" value="ECO:0000318"/>
    <property type="project" value="GO_Central"/>
</dbReference>
<dbReference type="RefSeq" id="XP_041443019.1">
    <property type="nucleotide sequence ID" value="XM_041587085.1"/>
</dbReference>
<dbReference type="AlphaFoldDB" id="A0A8J1MMM2"/>
<dbReference type="SUPFAM" id="SSF56059">
    <property type="entry name" value="Glutathione synthetase ATP-binding domain-like"/>
    <property type="match status" value="1"/>
</dbReference>
<reference evidence="9" key="1">
    <citation type="submission" date="2025-08" db="UniProtKB">
        <authorList>
            <consortium name="RefSeq"/>
        </authorList>
    </citation>
    <scope>IDENTIFICATION</scope>
    <source>
        <strain evidence="9">J_2021</strain>
        <tissue evidence="9">Erythrocytes</tissue>
    </source>
</reference>
<dbReference type="GO" id="GO:0070736">
    <property type="term" value="F:protein-glycine ligase activity, initiating"/>
    <property type="evidence" value="ECO:0000318"/>
    <property type="project" value="GO_Central"/>
</dbReference>
<feature type="compositionally biased region" description="Basic residues" evidence="7">
    <location>
        <begin position="164"/>
        <end position="179"/>
    </location>
</feature>